<dbReference type="GO" id="GO:0006357">
    <property type="term" value="P:regulation of transcription by RNA polymerase II"/>
    <property type="evidence" value="ECO:0007669"/>
    <property type="project" value="TreeGrafter"/>
</dbReference>
<dbReference type="Proteomes" id="UP001153737">
    <property type="component" value="Chromosome 17"/>
</dbReference>
<dbReference type="PANTHER" id="PTHR12243:SF67">
    <property type="entry name" value="COREPRESSOR OF PANGOLIN, ISOFORM A-RELATED"/>
    <property type="match status" value="1"/>
</dbReference>
<dbReference type="GO" id="GO:0005634">
    <property type="term" value="C:nucleus"/>
    <property type="evidence" value="ECO:0007669"/>
    <property type="project" value="TreeGrafter"/>
</dbReference>
<organism evidence="3 4">
    <name type="scientific">Phaedon cochleariae</name>
    <name type="common">Mustard beetle</name>
    <dbReference type="NCBI Taxonomy" id="80249"/>
    <lineage>
        <taxon>Eukaryota</taxon>
        <taxon>Metazoa</taxon>
        <taxon>Ecdysozoa</taxon>
        <taxon>Arthropoda</taxon>
        <taxon>Hexapoda</taxon>
        <taxon>Insecta</taxon>
        <taxon>Pterygota</taxon>
        <taxon>Neoptera</taxon>
        <taxon>Endopterygota</taxon>
        <taxon>Coleoptera</taxon>
        <taxon>Polyphaga</taxon>
        <taxon>Cucujiformia</taxon>
        <taxon>Chrysomeloidea</taxon>
        <taxon>Chrysomelidae</taxon>
        <taxon>Chrysomelinae</taxon>
        <taxon>Chrysomelini</taxon>
        <taxon>Phaedon</taxon>
    </lineage>
</organism>
<feature type="region of interest" description="Disordered" evidence="1">
    <location>
        <begin position="130"/>
        <end position="233"/>
    </location>
</feature>
<gene>
    <name evidence="3" type="ORF">PHAECO_LOCUS5901</name>
</gene>
<dbReference type="PROSITE" id="PS51029">
    <property type="entry name" value="MADF"/>
    <property type="match status" value="1"/>
</dbReference>
<evidence type="ECO:0000313" key="4">
    <source>
        <dbReference type="Proteomes" id="UP001153737"/>
    </source>
</evidence>
<dbReference type="EMBL" id="OU896723">
    <property type="protein sequence ID" value="CAG9818150.1"/>
    <property type="molecule type" value="Genomic_DNA"/>
</dbReference>
<reference evidence="3" key="2">
    <citation type="submission" date="2022-10" db="EMBL/GenBank/DDBJ databases">
        <authorList>
            <consortium name="ENA_rothamsted_submissions"/>
            <consortium name="culmorum"/>
            <person name="King R."/>
        </authorList>
    </citation>
    <scope>NUCLEOTIDE SEQUENCE</scope>
</reference>
<dbReference type="SMART" id="SM00595">
    <property type="entry name" value="MADF"/>
    <property type="match status" value="1"/>
</dbReference>
<dbReference type="Pfam" id="PF10545">
    <property type="entry name" value="MADF_DNA_bdg"/>
    <property type="match status" value="1"/>
</dbReference>
<dbReference type="InterPro" id="IPR039353">
    <property type="entry name" value="TF_Adf1"/>
</dbReference>
<name>A0A9N9SCW9_PHACE</name>
<feature type="domain" description="MADF" evidence="2">
    <location>
        <begin position="7"/>
        <end position="96"/>
    </location>
</feature>
<evidence type="ECO:0000256" key="1">
    <source>
        <dbReference type="SAM" id="MobiDB-lite"/>
    </source>
</evidence>
<sequence length="300" mass="34084">MDEETSTLIELVRKFEFLYDKSHIKFKNHLAKENAWSTIAKIMKDTVENTKQRWNSLRNRYAAEKRKLKITPSGSSGSKVTWRFYEALSFLEDHVRERRTHGNIPKNGSENSHSGTSNENLWETIIIAPEEGNSEESSPYEDAQSRPCEDEQSRPCEDEQSRLDEDVLSSQESSEQIMADSADEESAEPPTVTTPVANITIRKRNRQAAATAAPAAAMTPGREARKKKKTDPRQVLAQSIDNAFTNLKNIFEGDSDEENNEDLLFVKSLGLSLQNIKSRKVKARAKIELLEVMEKYTEDD</sequence>
<protein>
    <recommendedName>
        <fullName evidence="2">MADF domain-containing protein</fullName>
    </recommendedName>
</protein>
<accession>A0A9N9SCW9</accession>
<dbReference type="GO" id="GO:0005667">
    <property type="term" value="C:transcription regulator complex"/>
    <property type="evidence" value="ECO:0007669"/>
    <property type="project" value="TreeGrafter"/>
</dbReference>
<proteinExistence type="predicted"/>
<feature type="compositionally biased region" description="Basic and acidic residues" evidence="1">
    <location>
        <begin position="143"/>
        <end position="165"/>
    </location>
</feature>
<reference evidence="3" key="1">
    <citation type="submission" date="2022-01" db="EMBL/GenBank/DDBJ databases">
        <authorList>
            <person name="King R."/>
        </authorList>
    </citation>
    <scope>NUCLEOTIDE SEQUENCE</scope>
</reference>
<feature type="compositionally biased region" description="Low complexity" evidence="1">
    <location>
        <begin position="208"/>
        <end position="220"/>
    </location>
</feature>
<evidence type="ECO:0000313" key="3">
    <source>
        <dbReference type="EMBL" id="CAG9818150.1"/>
    </source>
</evidence>
<evidence type="ECO:0000259" key="2">
    <source>
        <dbReference type="PROSITE" id="PS51029"/>
    </source>
</evidence>
<dbReference type="AlphaFoldDB" id="A0A9N9SCW9"/>
<dbReference type="InterPro" id="IPR006578">
    <property type="entry name" value="MADF-dom"/>
</dbReference>
<dbReference type="OrthoDB" id="6703957at2759"/>
<keyword evidence="4" id="KW-1185">Reference proteome</keyword>
<feature type="region of interest" description="Disordered" evidence="1">
    <location>
        <begin position="100"/>
        <end position="119"/>
    </location>
</feature>
<dbReference type="PANTHER" id="PTHR12243">
    <property type="entry name" value="MADF DOMAIN TRANSCRIPTION FACTOR"/>
    <property type="match status" value="1"/>
</dbReference>
<feature type="compositionally biased region" description="Polar residues" evidence="1">
    <location>
        <begin position="106"/>
        <end position="119"/>
    </location>
</feature>